<dbReference type="Proteomes" id="UP000192731">
    <property type="component" value="Unassembled WGS sequence"/>
</dbReference>
<dbReference type="InterPro" id="IPR058240">
    <property type="entry name" value="rSAM_sf"/>
</dbReference>
<dbReference type="CDD" id="cd01335">
    <property type="entry name" value="Radical_SAM"/>
    <property type="match status" value="1"/>
</dbReference>
<evidence type="ECO:0000256" key="1">
    <source>
        <dbReference type="ARBA" id="ARBA00001966"/>
    </source>
</evidence>
<evidence type="ECO:0000259" key="7">
    <source>
        <dbReference type="PROSITE" id="PS51918"/>
    </source>
</evidence>
<sequence length="308" mass="35367">MKEMKYIFGSVPSRRMGLSLGVSPIPKKTCNYACTYCQLGKTYNLANTRQMFYPVQDIIAEFEETIANSPNFDVVTIVGEGEPTLYLGLGDLISEIKKRTDKPVAVITNAALLYDENVQLELSKADIVLPSMDAYDNTTYRKINRPYGKLNYDEVYKGLVTFSEKYEGQLWLEIMLIDEVNDDEEALNNYAKLLNNIKYDRLYLNTPVRPPAESYVKEINSEKMLYAVEKLGGISIDLLKSLGFQSEIKDDLKAILSIIKRHPMNQFEIEEFLKSRECTNIDEIISDLKKDEQVDVIDYKGYITYRLK</sequence>
<evidence type="ECO:0000256" key="6">
    <source>
        <dbReference type="ARBA" id="ARBA00023014"/>
    </source>
</evidence>
<evidence type="ECO:0000313" key="9">
    <source>
        <dbReference type="Proteomes" id="UP000192731"/>
    </source>
</evidence>
<proteinExistence type="predicted"/>
<dbReference type="InterPro" id="IPR007197">
    <property type="entry name" value="rSAM"/>
</dbReference>
<dbReference type="GO" id="GO:0051539">
    <property type="term" value="F:4 iron, 4 sulfur cluster binding"/>
    <property type="evidence" value="ECO:0007669"/>
    <property type="project" value="UniProtKB-KW"/>
</dbReference>
<dbReference type="Pfam" id="PF04055">
    <property type="entry name" value="Radical_SAM"/>
    <property type="match status" value="1"/>
</dbReference>
<dbReference type="RefSeq" id="WP_084051868.1">
    <property type="nucleotide sequence ID" value="NZ_FWWT01000005.1"/>
</dbReference>
<dbReference type="PANTHER" id="PTHR43787">
    <property type="entry name" value="FEMO COFACTOR BIOSYNTHESIS PROTEIN NIFB-RELATED"/>
    <property type="match status" value="1"/>
</dbReference>
<evidence type="ECO:0000256" key="4">
    <source>
        <dbReference type="ARBA" id="ARBA00022723"/>
    </source>
</evidence>
<dbReference type="GO" id="GO:0046872">
    <property type="term" value="F:metal ion binding"/>
    <property type="evidence" value="ECO:0007669"/>
    <property type="project" value="UniProtKB-KW"/>
</dbReference>
<gene>
    <name evidence="8" type="ORF">SAMN00017405_0750</name>
</gene>
<evidence type="ECO:0000256" key="2">
    <source>
        <dbReference type="ARBA" id="ARBA00022485"/>
    </source>
</evidence>
<protein>
    <submittedName>
        <fullName evidence="8">Wyosine [tRNA(Phe)-imidazoG37] synthetase, radical SAM superfamily</fullName>
    </submittedName>
</protein>
<keyword evidence="5" id="KW-0408">Iron</keyword>
<dbReference type="GO" id="GO:0003824">
    <property type="term" value="F:catalytic activity"/>
    <property type="evidence" value="ECO:0007669"/>
    <property type="project" value="InterPro"/>
</dbReference>
<dbReference type="SUPFAM" id="SSF102114">
    <property type="entry name" value="Radical SAM enzymes"/>
    <property type="match status" value="1"/>
</dbReference>
<dbReference type="Gene3D" id="3.20.20.70">
    <property type="entry name" value="Aldolase class I"/>
    <property type="match status" value="1"/>
</dbReference>
<keyword evidence="6" id="KW-0411">Iron-sulfur</keyword>
<dbReference type="InterPro" id="IPR040084">
    <property type="entry name" value="GTPase_Obg"/>
</dbReference>
<dbReference type="AlphaFoldDB" id="A0A1W1UEW0"/>
<dbReference type="EMBL" id="FWWT01000005">
    <property type="protein sequence ID" value="SMB79341.1"/>
    <property type="molecule type" value="Genomic_DNA"/>
</dbReference>
<dbReference type="OrthoDB" id="9795504at2"/>
<evidence type="ECO:0000256" key="5">
    <source>
        <dbReference type="ARBA" id="ARBA00023004"/>
    </source>
</evidence>
<keyword evidence="9" id="KW-1185">Reference proteome</keyword>
<keyword evidence="2" id="KW-0004">4Fe-4S</keyword>
<name>A0A1W1UEW0_DESTI</name>
<feature type="domain" description="Radical SAM core" evidence="7">
    <location>
        <begin position="14"/>
        <end position="245"/>
    </location>
</feature>
<keyword evidence="4" id="KW-0479">Metal-binding</keyword>
<keyword evidence="3" id="KW-0949">S-adenosyl-L-methionine</keyword>
<accession>A0A1W1UEW0</accession>
<dbReference type="STRING" id="656914.SAMN00017405_0750"/>
<organism evidence="8 9">
    <name type="scientific">Desulfonispora thiosulfatigenes DSM 11270</name>
    <dbReference type="NCBI Taxonomy" id="656914"/>
    <lineage>
        <taxon>Bacteria</taxon>
        <taxon>Bacillati</taxon>
        <taxon>Bacillota</taxon>
        <taxon>Clostridia</taxon>
        <taxon>Eubacteriales</taxon>
        <taxon>Peptococcaceae</taxon>
        <taxon>Desulfonispora</taxon>
    </lineage>
</organism>
<dbReference type="PROSITE" id="PS51918">
    <property type="entry name" value="RADICAL_SAM"/>
    <property type="match status" value="1"/>
</dbReference>
<dbReference type="SFLD" id="SFLDS00029">
    <property type="entry name" value="Radical_SAM"/>
    <property type="match status" value="1"/>
</dbReference>
<dbReference type="SFLD" id="SFLDG01083">
    <property type="entry name" value="Uncharacterised_Radical_SAM_Su"/>
    <property type="match status" value="1"/>
</dbReference>
<dbReference type="InterPro" id="IPR013785">
    <property type="entry name" value="Aldolase_TIM"/>
</dbReference>
<evidence type="ECO:0000256" key="3">
    <source>
        <dbReference type="ARBA" id="ARBA00022691"/>
    </source>
</evidence>
<comment type="cofactor">
    <cofactor evidence="1">
        <name>[4Fe-4S] cluster</name>
        <dbReference type="ChEBI" id="CHEBI:49883"/>
    </cofactor>
</comment>
<dbReference type="PANTHER" id="PTHR43787:SF11">
    <property type="entry name" value="UPF0026 PROTEIN SLR1464"/>
    <property type="match status" value="1"/>
</dbReference>
<evidence type="ECO:0000313" key="8">
    <source>
        <dbReference type="EMBL" id="SMB79341.1"/>
    </source>
</evidence>
<reference evidence="8 9" key="1">
    <citation type="submission" date="2017-04" db="EMBL/GenBank/DDBJ databases">
        <authorList>
            <person name="Afonso C.L."/>
            <person name="Miller P.J."/>
            <person name="Scott M.A."/>
            <person name="Spackman E."/>
            <person name="Goraichik I."/>
            <person name="Dimitrov K.M."/>
            <person name="Suarez D.L."/>
            <person name="Swayne D.E."/>
        </authorList>
    </citation>
    <scope>NUCLEOTIDE SEQUENCE [LARGE SCALE GENOMIC DNA]</scope>
    <source>
        <strain evidence="8 9">DSM 11270</strain>
    </source>
</reference>